<dbReference type="Proteomes" id="UP000239872">
    <property type="component" value="Unassembled WGS sequence"/>
</dbReference>
<gene>
    <name evidence="1" type="ORF">CJD36_012170</name>
</gene>
<evidence type="ECO:0000313" key="1">
    <source>
        <dbReference type="EMBL" id="PQJ10721.1"/>
    </source>
</evidence>
<sequence length="128" mass="14855">MRNIVIIMLGTIVFLSSCKGHKDLSQNVIGKYVNAFEHNTVHFVELYDDSSFLHYYKKNDSQFENRGHWKFRNDNGNPEISFTYWKSFGGNKDQACVNGCLAFVKMKSSELIFDVDLPDERNFKKTGK</sequence>
<organism evidence="1 2">
    <name type="scientific">Flavipsychrobacter stenotrophus</name>
    <dbReference type="NCBI Taxonomy" id="2077091"/>
    <lineage>
        <taxon>Bacteria</taxon>
        <taxon>Pseudomonadati</taxon>
        <taxon>Bacteroidota</taxon>
        <taxon>Chitinophagia</taxon>
        <taxon>Chitinophagales</taxon>
        <taxon>Chitinophagaceae</taxon>
        <taxon>Flavipsychrobacter</taxon>
    </lineage>
</organism>
<reference evidence="1 2" key="1">
    <citation type="submission" date="2018-01" db="EMBL/GenBank/DDBJ databases">
        <title>A novel member of the phylum Bacteroidetes isolated from glacier ice.</title>
        <authorList>
            <person name="Liu Q."/>
            <person name="Xin Y.-H."/>
        </authorList>
    </citation>
    <scope>NUCLEOTIDE SEQUENCE [LARGE SCALE GENOMIC DNA]</scope>
    <source>
        <strain evidence="1 2">RB1R16</strain>
    </source>
</reference>
<protein>
    <submittedName>
        <fullName evidence="1">Uncharacterized protein</fullName>
    </submittedName>
</protein>
<evidence type="ECO:0000313" key="2">
    <source>
        <dbReference type="Proteomes" id="UP000239872"/>
    </source>
</evidence>
<keyword evidence="2" id="KW-1185">Reference proteome</keyword>
<dbReference type="EMBL" id="PPSL01000003">
    <property type="protein sequence ID" value="PQJ10721.1"/>
    <property type="molecule type" value="Genomic_DNA"/>
</dbReference>
<name>A0A2S7SVS7_9BACT</name>
<accession>A0A2S7SVS7</accession>
<dbReference type="RefSeq" id="WP_105039448.1">
    <property type="nucleotide sequence ID" value="NZ_PPSL01000003.1"/>
</dbReference>
<proteinExistence type="predicted"/>
<comment type="caution">
    <text evidence="1">The sequence shown here is derived from an EMBL/GenBank/DDBJ whole genome shotgun (WGS) entry which is preliminary data.</text>
</comment>
<dbReference type="AlphaFoldDB" id="A0A2S7SVS7"/>
<dbReference type="PROSITE" id="PS51257">
    <property type="entry name" value="PROKAR_LIPOPROTEIN"/>
    <property type="match status" value="1"/>
</dbReference>